<dbReference type="InterPro" id="IPR032675">
    <property type="entry name" value="LRR_dom_sf"/>
</dbReference>
<dbReference type="InterPro" id="IPR052394">
    <property type="entry name" value="LRR-containing"/>
</dbReference>
<name>A0A0G4IED2_9ALVE</name>
<sequence>MSVTQNLNPNFGLGGTNAAQPVPMLSEEQAKNTSNRIRDLTIGPTKATVSILGPSSMSLLPHYKASKPKKELPRELQRPLRIKSLERVKAIPDSLTDLCFKKLADNFARLPESFLDYLSDAESNAVGHQFNDSDLTKIYDYIDPNLPIPVAAPRIDDENYWQRRAILHRRRRLSGSVLSGSGQPRLHEHGGKWKRLYLETELARSLESLPLDPTDEEMDTLKEQLKNSSPSVVSLKVNQLPSHMDVVPVLEGLPHLSKLQITFGERRLGMHYDRGSFGMKLSDAMSLCEALRRQSERVLLQQQQARAAKMTGETGDTLGQTAALTAAVLQERDPDRDRGEDSGGIVELCLPSNLIEDELVQTLSEGLRGAAHASMLKLSLSHNKVGDVGAESLSELLKSPSLLEELDLSDNQVHAYGALRLGAALMENAKLTVLNLKMNRLGDEGVSHLAECLTACDNQQLALKELNLASNGATKRSLPSLCGFLKGNCTVTKMDLSGNKLCPLSLTLGGSQKHPGSVATAAELDPKDVILRQGELGERPEDEVQEGGDGVGTGGGASGEGATADGSGEGGNGGKDESAAPKSQTGDEKTVNALIEAVNENTALLKLDIALCGFPQDVYQAMQTAVKRRDLQARGIPVDRWLKVVQRIQMSRDGAGAAAGEGGEAGGAEGGEQGAEGGQGGDGQGGDGVGRSEAGGSPAEGDDKEKKTEGGDGPAGDGKKDGEGGEAAHGKEGGATEKPAETEGGS</sequence>
<reference evidence="2" key="1">
    <citation type="submission" date="2014-11" db="EMBL/GenBank/DDBJ databases">
        <authorList>
            <person name="Otto D Thomas"/>
            <person name="Naeem Raeece"/>
        </authorList>
    </citation>
    <scope>NUCLEOTIDE SEQUENCE</scope>
</reference>
<protein>
    <submittedName>
        <fullName evidence="2">Uncharacterized protein</fullName>
    </submittedName>
</protein>
<feature type="compositionally biased region" description="Basic and acidic residues" evidence="1">
    <location>
        <begin position="574"/>
        <end position="587"/>
    </location>
</feature>
<proteinExistence type="predicted"/>
<dbReference type="InterPro" id="IPR001611">
    <property type="entry name" value="Leu-rich_rpt"/>
</dbReference>
<feature type="region of interest" description="Disordered" evidence="1">
    <location>
        <begin position="655"/>
        <end position="746"/>
    </location>
</feature>
<dbReference type="Gene3D" id="3.80.10.10">
    <property type="entry name" value="Ribonuclease Inhibitor"/>
    <property type="match status" value="1"/>
</dbReference>
<dbReference type="PhylomeDB" id="A0A0G4IED2"/>
<dbReference type="SUPFAM" id="SSF52047">
    <property type="entry name" value="RNI-like"/>
    <property type="match status" value="1"/>
</dbReference>
<feature type="compositionally biased region" description="Basic and acidic residues" evidence="1">
    <location>
        <begin position="717"/>
        <end position="746"/>
    </location>
</feature>
<feature type="region of interest" description="Disordered" evidence="1">
    <location>
        <begin position="536"/>
        <end position="587"/>
    </location>
</feature>
<dbReference type="SMART" id="SM00368">
    <property type="entry name" value="LRR_RI"/>
    <property type="match status" value="4"/>
</dbReference>
<dbReference type="PANTHER" id="PTHR24114:SF2">
    <property type="entry name" value="F-BOX DOMAIN-CONTAINING PROTEIN-RELATED"/>
    <property type="match status" value="1"/>
</dbReference>
<organism evidence="2">
    <name type="scientific">Chromera velia CCMP2878</name>
    <dbReference type="NCBI Taxonomy" id="1169474"/>
    <lineage>
        <taxon>Eukaryota</taxon>
        <taxon>Sar</taxon>
        <taxon>Alveolata</taxon>
        <taxon>Colpodellida</taxon>
        <taxon>Chromeraceae</taxon>
        <taxon>Chromera</taxon>
    </lineage>
</organism>
<feature type="compositionally biased region" description="Basic and acidic residues" evidence="1">
    <location>
        <begin position="701"/>
        <end position="710"/>
    </location>
</feature>
<feature type="compositionally biased region" description="Gly residues" evidence="1">
    <location>
        <begin position="657"/>
        <end position="689"/>
    </location>
</feature>
<dbReference type="PANTHER" id="PTHR24114">
    <property type="entry name" value="LEUCINE RICH REPEAT FAMILY PROTEIN"/>
    <property type="match status" value="1"/>
</dbReference>
<feature type="region of interest" description="Disordered" evidence="1">
    <location>
        <begin position="1"/>
        <end position="20"/>
    </location>
</feature>
<gene>
    <name evidence="2" type="ORF">Cvel_13707</name>
</gene>
<dbReference type="Pfam" id="PF13516">
    <property type="entry name" value="LRR_6"/>
    <property type="match status" value="3"/>
</dbReference>
<dbReference type="AlphaFoldDB" id="A0A0G4IED2"/>
<evidence type="ECO:0000313" key="2">
    <source>
        <dbReference type="EMBL" id="CEM55630.1"/>
    </source>
</evidence>
<dbReference type="EMBL" id="CDMZ01005895">
    <property type="protein sequence ID" value="CEM55630.1"/>
    <property type="molecule type" value="Genomic_DNA"/>
</dbReference>
<evidence type="ECO:0000256" key="1">
    <source>
        <dbReference type="SAM" id="MobiDB-lite"/>
    </source>
</evidence>
<feature type="compositionally biased region" description="Gly residues" evidence="1">
    <location>
        <begin position="547"/>
        <end position="559"/>
    </location>
</feature>
<dbReference type="VEuPathDB" id="CryptoDB:Cvel_13707"/>
<accession>A0A0G4IED2</accession>